<dbReference type="InterPro" id="IPR011545">
    <property type="entry name" value="DEAD/DEAH_box_helicase_dom"/>
</dbReference>
<organism evidence="11 12">
    <name type="scientific">Cuscuta australis</name>
    <dbReference type="NCBI Taxonomy" id="267555"/>
    <lineage>
        <taxon>Eukaryota</taxon>
        <taxon>Viridiplantae</taxon>
        <taxon>Streptophyta</taxon>
        <taxon>Embryophyta</taxon>
        <taxon>Tracheophyta</taxon>
        <taxon>Spermatophyta</taxon>
        <taxon>Magnoliopsida</taxon>
        <taxon>eudicotyledons</taxon>
        <taxon>Gunneridae</taxon>
        <taxon>Pentapetalae</taxon>
        <taxon>asterids</taxon>
        <taxon>lamiids</taxon>
        <taxon>Solanales</taxon>
        <taxon>Convolvulaceae</taxon>
        <taxon>Cuscuteae</taxon>
        <taxon>Cuscuta</taxon>
        <taxon>Cuscuta subgen. Grammica</taxon>
        <taxon>Cuscuta sect. Cleistogrammica</taxon>
    </lineage>
</organism>
<dbReference type="SUPFAM" id="SSF52540">
    <property type="entry name" value="P-loop containing nucleoside triphosphate hydrolases"/>
    <property type="match status" value="1"/>
</dbReference>
<dbReference type="SMART" id="SM00487">
    <property type="entry name" value="DEXDc"/>
    <property type="match status" value="1"/>
</dbReference>
<dbReference type="InterPro" id="IPR050079">
    <property type="entry name" value="DEAD_box_RNA_helicase"/>
</dbReference>
<accession>A0A328E4E6</accession>
<keyword evidence="5 9" id="KW-0347">Helicase</keyword>
<dbReference type="InterPro" id="IPR000629">
    <property type="entry name" value="RNA-helicase_DEAD-box_CS"/>
</dbReference>
<dbReference type="Pfam" id="PF01095">
    <property type="entry name" value="Pectinesterase"/>
    <property type="match status" value="1"/>
</dbReference>
<dbReference type="Gene3D" id="2.160.20.10">
    <property type="entry name" value="Single-stranded right-handed beta-helix, Pectin lyase-like"/>
    <property type="match status" value="1"/>
</dbReference>
<comment type="catalytic activity">
    <reaction evidence="8">
        <text>[(1-&gt;4)-alpha-D-galacturonosyl methyl ester](n) + n H2O = [(1-&gt;4)-alpha-D-galacturonosyl](n) + n methanol + n H(+)</text>
        <dbReference type="Rhea" id="RHEA:22380"/>
        <dbReference type="Rhea" id="RHEA-COMP:14570"/>
        <dbReference type="Rhea" id="RHEA-COMP:14573"/>
        <dbReference type="ChEBI" id="CHEBI:15377"/>
        <dbReference type="ChEBI" id="CHEBI:15378"/>
        <dbReference type="ChEBI" id="CHEBI:17790"/>
        <dbReference type="ChEBI" id="CHEBI:140522"/>
        <dbReference type="ChEBI" id="CHEBI:140523"/>
        <dbReference type="EC" id="3.1.1.11"/>
    </reaction>
</comment>
<dbReference type="GO" id="GO:0005524">
    <property type="term" value="F:ATP binding"/>
    <property type="evidence" value="ECO:0007669"/>
    <property type="project" value="UniProtKB-KW"/>
</dbReference>
<evidence type="ECO:0000313" key="11">
    <source>
        <dbReference type="EMBL" id="RAL51568.1"/>
    </source>
</evidence>
<comment type="pathway">
    <text evidence="2">Glycan metabolism; pectin degradation; 2-dehydro-3-deoxy-D-gluconate from pectin: step 1/5.</text>
</comment>
<dbReference type="GO" id="GO:0042545">
    <property type="term" value="P:cell wall modification"/>
    <property type="evidence" value="ECO:0007669"/>
    <property type="project" value="InterPro"/>
</dbReference>
<dbReference type="GO" id="GO:0045490">
    <property type="term" value="P:pectin catabolic process"/>
    <property type="evidence" value="ECO:0007669"/>
    <property type="project" value="UniProtKB-UniPathway"/>
</dbReference>
<dbReference type="Gene3D" id="3.40.50.300">
    <property type="entry name" value="P-loop containing nucleotide triphosphate hydrolases"/>
    <property type="match status" value="1"/>
</dbReference>
<dbReference type="PROSITE" id="PS00039">
    <property type="entry name" value="DEAD_ATP_HELICASE"/>
    <property type="match status" value="1"/>
</dbReference>
<evidence type="ECO:0000256" key="9">
    <source>
        <dbReference type="RuleBase" id="RU000492"/>
    </source>
</evidence>
<evidence type="ECO:0000259" key="10">
    <source>
        <dbReference type="PROSITE" id="PS51192"/>
    </source>
</evidence>
<dbReference type="InterPro" id="IPR012334">
    <property type="entry name" value="Pectin_lyas_fold"/>
</dbReference>
<dbReference type="PANTHER" id="PTHR47959">
    <property type="entry name" value="ATP-DEPENDENT RNA HELICASE RHLE-RELATED"/>
    <property type="match status" value="1"/>
</dbReference>
<dbReference type="PANTHER" id="PTHR47959:SF24">
    <property type="entry name" value="ATP-DEPENDENT RNA HELICASE"/>
    <property type="match status" value="1"/>
</dbReference>
<dbReference type="GO" id="GO:0009536">
    <property type="term" value="C:plastid"/>
    <property type="evidence" value="ECO:0007669"/>
    <property type="project" value="UniProtKB-SubCell"/>
</dbReference>
<dbReference type="EMBL" id="NQVE01000050">
    <property type="protein sequence ID" value="RAL51568.1"/>
    <property type="molecule type" value="Genomic_DNA"/>
</dbReference>
<dbReference type="AlphaFoldDB" id="A0A328E4E6"/>
<evidence type="ECO:0000256" key="6">
    <source>
        <dbReference type="ARBA" id="ARBA00022840"/>
    </source>
</evidence>
<keyword evidence="3 9" id="KW-0547">Nucleotide-binding</keyword>
<feature type="domain" description="Helicase ATP-binding" evidence="10">
    <location>
        <begin position="35"/>
        <end position="217"/>
    </location>
</feature>
<dbReference type="Pfam" id="PF00270">
    <property type="entry name" value="DEAD"/>
    <property type="match status" value="1"/>
</dbReference>
<keyword evidence="12" id="KW-1185">Reference proteome</keyword>
<dbReference type="PROSITE" id="PS51192">
    <property type="entry name" value="HELICASE_ATP_BIND_1"/>
    <property type="match status" value="1"/>
</dbReference>
<evidence type="ECO:0000256" key="1">
    <source>
        <dbReference type="ARBA" id="ARBA00004474"/>
    </source>
</evidence>
<evidence type="ECO:0000256" key="2">
    <source>
        <dbReference type="ARBA" id="ARBA00005184"/>
    </source>
</evidence>
<name>A0A328E4E6_9ASTE</name>
<dbReference type="GO" id="GO:0005829">
    <property type="term" value="C:cytosol"/>
    <property type="evidence" value="ECO:0007669"/>
    <property type="project" value="TreeGrafter"/>
</dbReference>
<comment type="subcellular location">
    <subcellularLocation>
        <location evidence="1">Plastid</location>
    </subcellularLocation>
</comment>
<evidence type="ECO:0000313" key="12">
    <source>
        <dbReference type="Proteomes" id="UP000249390"/>
    </source>
</evidence>
<gene>
    <name evidence="11" type="ORF">DM860_011070</name>
</gene>
<dbReference type="GO" id="GO:0003676">
    <property type="term" value="F:nucleic acid binding"/>
    <property type="evidence" value="ECO:0007669"/>
    <property type="project" value="InterPro"/>
</dbReference>
<keyword evidence="7" id="KW-0063">Aspartyl esterase</keyword>
<evidence type="ECO:0000256" key="3">
    <source>
        <dbReference type="ARBA" id="ARBA00022741"/>
    </source>
</evidence>
<dbReference type="UniPathway" id="UPA00545">
    <property type="reaction ID" value="UER00823"/>
</dbReference>
<evidence type="ECO:0000256" key="8">
    <source>
        <dbReference type="ARBA" id="ARBA00047928"/>
    </source>
</evidence>
<dbReference type="SUPFAM" id="SSF51126">
    <property type="entry name" value="Pectin lyase-like"/>
    <property type="match status" value="1"/>
</dbReference>
<keyword evidence="6 9" id="KW-0067">ATP-binding</keyword>
<evidence type="ECO:0000256" key="5">
    <source>
        <dbReference type="ARBA" id="ARBA00022806"/>
    </source>
</evidence>
<protein>
    <recommendedName>
        <fullName evidence="10">Helicase ATP-binding domain-containing protein</fullName>
    </recommendedName>
</protein>
<dbReference type="GO" id="GO:0003724">
    <property type="term" value="F:RNA helicase activity"/>
    <property type="evidence" value="ECO:0007669"/>
    <property type="project" value="TreeGrafter"/>
</dbReference>
<dbReference type="InterPro" id="IPR011050">
    <property type="entry name" value="Pectin_lyase_fold/virulence"/>
</dbReference>
<comment type="similarity">
    <text evidence="9">Belongs to the DEAD box helicase family.</text>
</comment>
<keyword evidence="4 9" id="KW-0378">Hydrolase</keyword>
<sequence length="359" mass="38937">MAEHSEEEEEKSFKELGACHNLGWKTASKIQAEVIPHALEGRDIIGVAHTGSGKTGAFAIPILQALLASSKPSPADPTTLLLPALFACVLSPTRELAVQISQQFNALGAGIGAKCVALVGGIDKVRQSILLANRPNILVATPGRLLDHLSDTKVFSFHSLKCLVLDEADKLLNADFEKALDKLLGYISRERTYLFSATMSKKVSELQRACLKNPVKIEKRLDKELPKYPAQEEDVLLLLDRVTEAKRISRVRKKWEATRKEEAVMTRKTMMRIIIRVDAVVTQVNPTPTDYPTIQAALDAAAAARGTGTQFGIHVTAGTYKENVTVRSNNVTLVGDGIGKTIITGNRSAKGGFKTSDSA</sequence>
<dbReference type="InterPro" id="IPR014001">
    <property type="entry name" value="Helicase_ATP-bd"/>
</dbReference>
<dbReference type="InterPro" id="IPR027417">
    <property type="entry name" value="P-loop_NTPase"/>
</dbReference>
<evidence type="ECO:0000256" key="7">
    <source>
        <dbReference type="ARBA" id="ARBA00023085"/>
    </source>
</evidence>
<dbReference type="GO" id="GO:0030599">
    <property type="term" value="F:pectinesterase activity"/>
    <property type="evidence" value="ECO:0007669"/>
    <property type="project" value="UniProtKB-EC"/>
</dbReference>
<dbReference type="Proteomes" id="UP000249390">
    <property type="component" value="Unassembled WGS sequence"/>
</dbReference>
<evidence type="ECO:0000256" key="4">
    <source>
        <dbReference type="ARBA" id="ARBA00022801"/>
    </source>
</evidence>
<comment type="caution">
    <text evidence="11">The sequence shown here is derived from an EMBL/GenBank/DDBJ whole genome shotgun (WGS) entry which is preliminary data.</text>
</comment>
<reference evidence="11 12" key="1">
    <citation type="submission" date="2018-06" db="EMBL/GenBank/DDBJ databases">
        <title>The Genome of Cuscuta australis (Dodder) Provides Insight into the Evolution of Plant Parasitism.</title>
        <authorList>
            <person name="Liu H."/>
        </authorList>
    </citation>
    <scope>NUCLEOTIDE SEQUENCE [LARGE SCALE GENOMIC DNA]</scope>
    <source>
        <strain evidence="12">cv. Yunnan</strain>
        <tissue evidence="11">Vines</tissue>
    </source>
</reference>
<dbReference type="InterPro" id="IPR000070">
    <property type="entry name" value="Pectinesterase_cat"/>
</dbReference>
<proteinExistence type="inferred from homology"/>